<feature type="compositionally biased region" description="Pro residues" evidence="1">
    <location>
        <begin position="50"/>
        <end position="59"/>
    </location>
</feature>
<evidence type="ECO:0000256" key="1">
    <source>
        <dbReference type="SAM" id="MobiDB-lite"/>
    </source>
</evidence>
<proteinExistence type="predicted"/>
<dbReference type="Proteomes" id="UP001583172">
    <property type="component" value="Unassembled WGS sequence"/>
</dbReference>
<keyword evidence="3" id="KW-1185">Reference proteome</keyword>
<dbReference type="EMBL" id="JAZGSY010000668">
    <property type="protein sequence ID" value="KAL1835431.1"/>
    <property type="molecule type" value="Genomic_DNA"/>
</dbReference>
<evidence type="ECO:0000313" key="3">
    <source>
        <dbReference type="Proteomes" id="UP001583172"/>
    </source>
</evidence>
<feature type="compositionally biased region" description="Polar residues" evidence="1">
    <location>
        <begin position="30"/>
        <end position="40"/>
    </location>
</feature>
<accession>A0ABR3V123</accession>
<reference evidence="2 3" key="1">
    <citation type="journal article" date="2024" name="Commun. Biol.">
        <title>Comparative genomic analysis of thermophilic fungi reveals convergent evolutionary adaptations and gene losses.</title>
        <authorList>
            <person name="Steindorff A.S."/>
            <person name="Aguilar-Pontes M.V."/>
            <person name="Robinson A.J."/>
            <person name="Andreopoulos B."/>
            <person name="LaButti K."/>
            <person name="Kuo A."/>
            <person name="Mondo S."/>
            <person name="Riley R."/>
            <person name="Otillar R."/>
            <person name="Haridas S."/>
            <person name="Lipzen A."/>
            <person name="Grimwood J."/>
            <person name="Schmutz J."/>
            <person name="Clum A."/>
            <person name="Reid I.D."/>
            <person name="Moisan M.C."/>
            <person name="Butler G."/>
            <person name="Nguyen T.T.M."/>
            <person name="Dewar K."/>
            <person name="Conant G."/>
            <person name="Drula E."/>
            <person name="Henrissat B."/>
            <person name="Hansel C."/>
            <person name="Singer S."/>
            <person name="Hutchinson M.I."/>
            <person name="de Vries R.P."/>
            <person name="Natvig D.O."/>
            <person name="Powell A.J."/>
            <person name="Tsang A."/>
            <person name="Grigoriev I.V."/>
        </authorList>
    </citation>
    <scope>NUCLEOTIDE SEQUENCE [LARGE SCALE GENOMIC DNA]</scope>
    <source>
        <strain evidence="2 3">CBS 620.91</strain>
    </source>
</reference>
<name>A0ABR3V123_HUMIN</name>
<feature type="region of interest" description="Disordered" evidence="1">
    <location>
        <begin position="28"/>
        <end position="59"/>
    </location>
</feature>
<sequence>MEVIDGVEIPVTAMPGLQLQVQRVEYAPRTNESSFPTSFEKTAEMAPRCEPGPPDSEGW</sequence>
<protein>
    <submittedName>
        <fullName evidence="2">Uncharacterized protein</fullName>
    </submittedName>
</protein>
<organism evidence="2 3">
    <name type="scientific">Humicola insolens</name>
    <name type="common">Soft-rot fungus</name>
    <dbReference type="NCBI Taxonomy" id="85995"/>
    <lineage>
        <taxon>Eukaryota</taxon>
        <taxon>Fungi</taxon>
        <taxon>Dikarya</taxon>
        <taxon>Ascomycota</taxon>
        <taxon>Pezizomycotina</taxon>
        <taxon>Sordariomycetes</taxon>
        <taxon>Sordariomycetidae</taxon>
        <taxon>Sordariales</taxon>
        <taxon>Chaetomiaceae</taxon>
        <taxon>Mycothermus</taxon>
    </lineage>
</organism>
<evidence type="ECO:0000313" key="2">
    <source>
        <dbReference type="EMBL" id="KAL1835431.1"/>
    </source>
</evidence>
<comment type="caution">
    <text evidence="2">The sequence shown here is derived from an EMBL/GenBank/DDBJ whole genome shotgun (WGS) entry which is preliminary data.</text>
</comment>
<gene>
    <name evidence="2" type="ORF">VTJ49DRAFT_6738</name>
</gene>